<feature type="transmembrane region" description="Helical" evidence="1">
    <location>
        <begin position="96"/>
        <end position="117"/>
    </location>
</feature>
<comment type="caution">
    <text evidence="2">The sequence shown here is derived from an EMBL/GenBank/DDBJ whole genome shotgun (WGS) entry which is preliminary data.</text>
</comment>
<evidence type="ECO:0000256" key="1">
    <source>
        <dbReference type="SAM" id="Phobius"/>
    </source>
</evidence>
<reference evidence="2 3" key="1">
    <citation type="submission" date="2024-10" db="EMBL/GenBank/DDBJ databases">
        <title>Updated reference genomes for cyclostephanoid diatoms.</title>
        <authorList>
            <person name="Roberts W.R."/>
            <person name="Alverson A.J."/>
        </authorList>
    </citation>
    <scope>NUCLEOTIDE SEQUENCE [LARGE SCALE GENOMIC DNA]</scope>
    <source>
        <strain evidence="2 3">AJA276-08</strain>
    </source>
</reference>
<proteinExistence type="predicted"/>
<dbReference type="Proteomes" id="UP001530315">
    <property type="component" value="Unassembled WGS sequence"/>
</dbReference>
<evidence type="ECO:0000313" key="2">
    <source>
        <dbReference type="EMBL" id="KAL3795729.1"/>
    </source>
</evidence>
<accession>A0ABD3Q5E3</accession>
<protein>
    <submittedName>
        <fullName evidence="2">Uncharacterized protein</fullName>
    </submittedName>
</protein>
<sequence length="463" mass="51562">MDFVNIYSVDANNRQQKRRQRSHHSRWRVNTATIRQHCDRVATKVRQSRAFRRMEQCFNEGSDALPQSVRQSHAFRRMERCYHEGGEVLPQNRMEIAMFLVCGLLLWPLVHVAIIIATGGGDAGGGRSGNVGRNGGGYFGGEIQFVDSSGRKKQLGGRLGSRTRNKKGAEIDGIGQTPLYSMGESMNAWAGSSQVMLSKYSSLRENFIMIPDADWIELQIIRSKAASMQSGSDGGFLSNFFQKSSSTYDALRKPPKRLPLPSTIDPVYNSTASMVLFSITPMSKDAKYANTILWQAIRRSLRPRPIDVWPCWSHNSLAQFREDGYTVMYPYSMRQEARMGLTKLAKNLGQSILYEYITWSESSSHADVGGGDTIRGRGEGGSIEERAGSVRLVGKDGSAIVIPALPNGRSDIMIRRTLSTDPSSSDAGQEPAVVMRRVKDLPVEDELTMREWEGPPLEKIALK</sequence>
<dbReference type="EMBL" id="JALLAZ020000413">
    <property type="protein sequence ID" value="KAL3795729.1"/>
    <property type="molecule type" value="Genomic_DNA"/>
</dbReference>
<dbReference type="AlphaFoldDB" id="A0ABD3Q5E3"/>
<gene>
    <name evidence="2" type="ORF">ACHAW5_004499</name>
</gene>
<organism evidence="2 3">
    <name type="scientific">Stephanodiscus triporus</name>
    <dbReference type="NCBI Taxonomy" id="2934178"/>
    <lineage>
        <taxon>Eukaryota</taxon>
        <taxon>Sar</taxon>
        <taxon>Stramenopiles</taxon>
        <taxon>Ochrophyta</taxon>
        <taxon>Bacillariophyta</taxon>
        <taxon>Coscinodiscophyceae</taxon>
        <taxon>Thalassiosirophycidae</taxon>
        <taxon>Stephanodiscales</taxon>
        <taxon>Stephanodiscaceae</taxon>
        <taxon>Stephanodiscus</taxon>
    </lineage>
</organism>
<name>A0ABD3Q5E3_9STRA</name>
<keyword evidence="1" id="KW-0812">Transmembrane</keyword>
<keyword evidence="1" id="KW-0472">Membrane</keyword>
<keyword evidence="1" id="KW-1133">Transmembrane helix</keyword>
<keyword evidence="3" id="KW-1185">Reference proteome</keyword>
<evidence type="ECO:0000313" key="3">
    <source>
        <dbReference type="Proteomes" id="UP001530315"/>
    </source>
</evidence>